<name>A0A7J8J383_MOLMO</name>
<keyword evidence="4" id="KW-0413">Isomerase</keyword>
<evidence type="ECO:0000313" key="4">
    <source>
        <dbReference type="EMBL" id="KAF6490562.1"/>
    </source>
</evidence>
<dbReference type="CDD" id="cd02981">
    <property type="entry name" value="PDI_b_family"/>
    <property type="match status" value="1"/>
</dbReference>
<keyword evidence="2" id="KW-0732">Signal</keyword>
<evidence type="ECO:0000313" key="5">
    <source>
        <dbReference type="Proteomes" id="UP000550707"/>
    </source>
</evidence>
<sequence length="230" mass="25738">MELLWGSLLLVAACVPAAQGWPEDHVKDADLDMPQPLHLVEEGNLKVLTAAGLTQMLNQTRFLMVLFHNPSSKQSRKLAKELGKAVEIVGKNKNGVGFGRVDITVEKELCKEFDIEKAPELKLFFEGNRTEPINCEGVVEAAALVVWLRRQISQKAFLFTDTEQVAEFVKTRPLVIIGFFQDLEEEAAELFFDVIKDFPELTFGVMSISNAFGRFHVILDSVLVFSKVSI</sequence>
<dbReference type="SUPFAM" id="SSF52833">
    <property type="entry name" value="Thioredoxin-like"/>
    <property type="match status" value="2"/>
</dbReference>
<dbReference type="GO" id="GO:0006457">
    <property type="term" value="P:protein folding"/>
    <property type="evidence" value="ECO:0007669"/>
    <property type="project" value="TreeGrafter"/>
</dbReference>
<proteinExistence type="inferred from homology"/>
<dbReference type="CDD" id="cd02961">
    <property type="entry name" value="PDI_a_family"/>
    <property type="match status" value="1"/>
</dbReference>
<evidence type="ECO:0000256" key="1">
    <source>
        <dbReference type="ARBA" id="ARBA00006347"/>
    </source>
</evidence>
<evidence type="ECO:0000259" key="3">
    <source>
        <dbReference type="Pfam" id="PF00085"/>
    </source>
</evidence>
<dbReference type="Pfam" id="PF00085">
    <property type="entry name" value="Thioredoxin"/>
    <property type="match status" value="1"/>
</dbReference>
<comment type="similarity">
    <text evidence="1">Belongs to the protein disulfide isomerase family.</text>
</comment>
<organism evidence="4 5">
    <name type="scientific">Molossus molossus</name>
    <name type="common">Pallas' mastiff bat</name>
    <name type="synonym">Vespertilio molossus</name>
    <dbReference type="NCBI Taxonomy" id="27622"/>
    <lineage>
        <taxon>Eukaryota</taxon>
        <taxon>Metazoa</taxon>
        <taxon>Chordata</taxon>
        <taxon>Craniata</taxon>
        <taxon>Vertebrata</taxon>
        <taxon>Euteleostomi</taxon>
        <taxon>Mammalia</taxon>
        <taxon>Eutheria</taxon>
        <taxon>Laurasiatheria</taxon>
        <taxon>Chiroptera</taxon>
        <taxon>Yangochiroptera</taxon>
        <taxon>Molossidae</taxon>
        <taxon>Molossus</taxon>
    </lineage>
</organism>
<dbReference type="InterPro" id="IPR036249">
    <property type="entry name" value="Thioredoxin-like_sf"/>
</dbReference>
<accession>A0A7J8J383</accession>
<dbReference type="Gene3D" id="3.40.30.10">
    <property type="entry name" value="Glutaredoxin"/>
    <property type="match status" value="2"/>
</dbReference>
<dbReference type="Proteomes" id="UP000550707">
    <property type="component" value="Unassembled WGS sequence"/>
</dbReference>
<gene>
    <name evidence="4" type="ORF">HJG59_014005</name>
</gene>
<feature type="chain" id="PRO_5029821225" evidence="2">
    <location>
        <begin position="21"/>
        <end position="230"/>
    </location>
</feature>
<evidence type="ECO:0000256" key="2">
    <source>
        <dbReference type="SAM" id="SignalP"/>
    </source>
</evidence>
<feature type="domain" description="Thioredoxin" evidence="3">
    <location>
        <begin position="47"/>
        <end position="149"/>
    </location>
</feature>
<dbReference type="FunFam" id="3.40.30.10:FF:000177">
    <property type="entry name" value="Protein disulfide isomerase like, testis expressed"/>
    <property type="match status" value="1"/>
</dbReference>
<reference evidence="4 5" key="1">
    <citation type="journal article" date="2020" name="Nature">
        <title>Six reference-quality genomes reveal evolution of bat adaptations.</title>
        <authorList>
            <person name="Jebb D."/>
            <person name="Huang Z."/>
            <person name="Pippel M."/>
            <person name="Hughes G.M."/>
            <person name="Lavrichenko K."/>
            <person name="Devanna P."/>
            <person name="Winkler S."/>
            <person name="Jermiin L.S."/>
            <person name="Skirmuntt E.C."/>
            <person name="Katzourakis A."/>
            <person name="Burkitt-Gray L."/>
            <person name="Ray D.A."/>
            <person name="Sullivan K.A.M."/>
            <person name="Roscito J.G."/>
            <person name="Kirilenko B.M."/>
            <person name="Davalos L.M."/>
            <person name="Corthals A.P."/>
            <person name="Power M.L."/>
            <person name="Jones G."/>
            <person name="Ransome R.D."/>
            <person name="Dechmann D.K.N."/>
            <person name="Locatelli A.G."/>
            <person name="Puechmaille S.J."/>
            <person name="Fedrigo O."/>
            <person name="Jarvis E.D."/>
            <person name="Hiller M."/>
            <person name="Vernes S.C."/>
            <person name="Myers E.W."/>
            <person name="Teeling E.C."/>
        </authorList>
    </citation>
    <scope>NUCLEOTIDE SEQUENCE [LARGE SCALE GENOMIC DNA]</scope>
    <source>
        <strain evidence="4">MMolMol1</strain>
        <tissue evidence="4">Muscle</tissue>
    </source>
</reference>
<feature type="signal peptide" evidence="2">
    <location>
        <begin position="1"/>
        <end position="20"/>
    </location>
</feature>
<dbReference type="EMBL" id="JACASF010000003">
    <property type="protein sequence ID" value="KAF6490562.1"/>
    <property type="molecule type" value="Genomic_DNA"/>
</dbReference>
<comment type="caution">
    <text evidence="4">The sequence shown here is derived from an EMBL/GenBank/DDBJ whole genome shotgun (WGS) entry which is preliminary data.</text>
</comment>
<dbReference type="PANTHER" id="PTHR18929:SF58">
    <property type="entry name" value="PROTEIN DISULFIDE-ISOMERASE-LIKE PROTEIN OF THE TESTIS"/>
    <property type="match status" value="1"/>
</dbReference>
<dbReference type="GO" id="GO:0016853">
    <property type="term" value="F:isomerase activity"/>
    <property type="evidence" value="ECO:0007669"/>
    <property type="project" value="UniProtKB-KW"/>
</dbReference>
<dbReference type="InterPro" id="IPR013766">
    <property type="entry name" value="Thioredoxin_domain"/>
</dbReference>
<dbReference type="AlphaFoldDB" id="A0A7J8J383"/>
<keyword evidence="5" id="KW-1185">Reference proteome</keyword>
<dbReference type="GO" id="GO:0005783">
    <property type="term" value="C:endoplasmic reticulum"/>
    <property type="evidence" value="ECO:0007669"/>
    <property type="project" value="TreeGrafter"/>
</dbReference>
<protein>
    <submittedName>
        <fullName evidence="4">Protein disulfide isomerase like, testis expressed</fullName>
    </submittedName>
</protein>
<dbReference type="PANTHER" id="PTHR18929">
    <property type="entry name" value="PROTEIN DISULFIDE ISOMERASE"/>
    <property type="match status" value="1"/>
</dbReference>